<organism evidence="8 9">
    <name type="scientific">Mediterraneibacter hominis</name>
    <dbReference type="NCBI Taxonomy" id="2763054"/>
    <lineage>
        <taxon>Bacteria</taxon>
        <taxon>Bacillati</taxon>
        <taxon>Bacillota</taxon>
        <taxon>Clostridia</taxon>
        <taxon>Lachnospirales</taxon>
        <taxon>Lachnospiraceae</taxon>
        <taxon>Mediterraneibacter</taxon>
    </lineage>
</organism>
<dbReference type="AlphaFoldDB" id="A0A923LJP3"/>
<comment type="cofactor">
    <cofactor evidence="1 6">
        <name>pyridoxal 5'-phosphate</name>
        <dbReference type="ChEBI" id="CHEBI:597326"/>
    </cofactor>
</comment>
<dbReference type="Pfam" id="PF00155">
    <property type="entry name" value="Aminotran_1_2"/>
    <property type="match status" value="1"/>
</dbReference>
<dbReference type="EC" id="2.6.1.-" evidence="6"/>
<keyword evidence="4 6" id="KW-0808">Transferase</keyword>
<evidence type="ECO:0000256" key="1">
    <source>
        <dbReference type="ARBA" id="ARBA00001933"/>
    </source>
</evidence>
<dbReference type="CDD" id="cd00609">
    <property type="entry name" value="AAT_like"/>
    <property type="match status" value="1"/>
</dbReference>
<dbReference type="RefSeq" id="WP_186876222.1">
    <property type="nucleotide sequence ID" value="NZ_JACOPF010000002.1"/>
</dbReference>
<dbReference type="GO" id="GO:0030170">
    <property type="term" value="F:pyridoxal phosphate binding"/>
    <property type="evidence" value="ECO:0007669"/>
    <property type="project" value="InterPro"/>
</dbReference>
<dbReference type="EMBL" id="JACOPF010000002">
    <property type="protein sequence ID" value="MBC5689558.1"/>
    <property type="molecule type" value="Genomic_DNA"/>
</dbReference>
<evidence type="ECO:0000256" key="5">
    <source>
        <dbReference type="ARBA" id="ARBA00022898"/>
    </source>
</evidence>
<dbReference type="InterPro" id="IPR004838">
    <property type="entry name" value="NHTrfase_class1_PyrdxlP-BS"/>
</dbReference>
<protein>
    <recommendedName>
        <fullName evidence="6">Aminotransferase</fullName>
        <ecNumber evidence="6">2.6.1.-</ecNumber>
    </recommendedName>
</protein>
<dbReference type="Gene3D" id="3.40.640.10">
    <property type="entry name" value="Type I PLP-dependent aspartate aminotransferase-like (Major domain)"/>
    <property type="match status" value="1"/>
</dbReference>
<dbReference type="InterPro" id="IPR015422">
    <property type="entry name" value="PyrdxlP-dep_Trfase_small"/>
</dbReference>
<keyword evidence="3 6" id="KW-0032">Aminotransferase</keyword>
<dbReference type="SUPFAM" id="SSF53383">
    <property type="entry name" value="PLP-dependent transferases"/>
    <property type="match status" value="1"/>
</dbReference>
<comment type="similarity">
    <text evidence="2 6">Belongs to the class-I pyridoxal-phosphate-dependent aminotransferase family.</text>
</comment>
<evidence type="ECO:0000256" key="3">
    <source>
        <dbReference type="ARBA" id="ARBA00022576"/>
    </source>
</evidence>
<gene>
    <name evidence="8" type="ORF">H8S37_11570</name>
</gene>
<proteinExistence type="inferred from homology"/>
<feature type="domain" description="Aminotransferase class I/classII large" evidence="7">
    <location>
        <begin position="33"/>
        <end position="383"/>
    </location>
</feature>
<dbReference type="Gene3D" id="3.90.1150.10">
    <property type="entry name" value="Aspartate Aminotransferase, domain 1"/>
    <property type="match status" value="1"/>
</dbReference>
<dbReference type="FunFam" id="3.40.640.10:FF:000033">
    <property type="entry name" value="Aspartate aminotransferase"/>
    <property type="match status" value="1"/>
</dbReference>
<keyword evidence="5" id="KW-0663">Pyridoxal phosphate</keyword>
<dbReference type="InterPro" id="IPR015424">
    <property type="entry name" value="PyrdxlP-dep_Trfase"/>
</dbReference>
<reference evidence="8" key="1">
    <citation type="submission" date="2020-08" db="EMBL/GenBank/DDBJ databases">
        <title>Genome public.</title>
        <authorList>
            <person name="Liu C."/>
            <person name="Sun Q."/>
        </authorList>
    </citation>
    <scope>NUCLEOTIDE SEQUENCE</scope>
    <source>
        <strain evidence="8">NSJ-55</strain>
    </source>
</reference>
<evidence type="ECO:0000259" key="7">
    <source>
        <dbReference type="Pfam" id="PF00155"/>
    </source>
</evidence>
<evidence type="ECO:0000256" key="4">
    <source>
        <dbReference type="ARBA" id="ARBA00022679"/>
    </source>
</evidence>
<sequence>MEYRTAKRMESLPFSGIRAVMEKATKMQQAGEKVIHLEIGRPDFDTPEKIKEAAFKSLKAGHVFYTSNYGIPAFREEIARWETEHHGVKYEAEEVLVTVGVGEATYASMAAFLQEGDEVLVPNPVWLNYIHVPSSLGATPITYSLKEENDYQIDFDELESKLSDRTKMIVVVNPSNPTGGVFSFETLERLSRIAIEHDLLVVADEIYSQLVYDGTKHVSIASLPGMKERTITLGGFSKAYSMTGWRLGYMCAPKEIIQACVRVHQYTITCASSFVQEAAITALRDCADDVESMRQEYQRRKDYMVKALNEIEGISCNNPQGAFYIFVNIKQLGMTSMEMAEYLLEHAKVALVPGSAFGTEGEGYLRISYACSYEELQEACGRIEKAVAELKKK</sequence>
<dbReference type="InterPro" id="IPR004839">
    <property type="entry name" value="Aminotransferase_I/II_large"/>
</dbReference>
<comment type="caution">
    <text evidence="8">The sequence shown here is derived from an EMBL/GenBank/DDBJ whole genome shotgun (WGS) entry which is preliminary data.</text>
</comment>
<evidence type="ECO:0000256" key="2">
    <source>
        <dbReference type="ARBA" id="ARBA00007441"/>
    </source>
</evidence>
<accession>A0A923LJP3</accession>
<dbReference type="InterPro" id="IPR015421">
    <property type="entry name" value="PyrdxlP-dep_Trfase_major"/>
</dbReference>
<dbReference type="PANTHER" id="PTHR46383">
    <property type="entry name" value="ASPARTATE AMINOTRANSFERASE"/>
    <property type="match status" value="1"/>
</dbReference>
<evidence type="ECO:0000313" key="8">
    <source>
        <dbReference type="EMBL" id="MBC5689558.1"/>
    </source>
</evidence>
<dbReference type="GO" id="GO:0006520">
    <property type="term" value="P:amino acid metabolic process"/>
    <property type="evidence" value="ECO:0007669"/>
    <property type="project" value="InterPro"/>
</dbReference>
<keyword evidence="9" id="KW-1185">Reference proteome</keyword>
<evidence type="ECO:0000313" key="9">
    <source>
        <dbReference type="Proteomes" id="UP000652477"/>
    </source>
</evidence>
<dbReference type="PROSITE" id="PS00105">
    <property type="entry name" value="AA_TRANSFER_CLASS_1"/>
    <property type="match status" value="1"/>
</dbReference>
<dbReference type="Proteomes" id="UP000652477">
    <property type="component" value="Unassembled WGS sequence"/>
</dbReference>
<evidence type="ECO:0000256" key="6">
    <source>
        <dbReference type="RuleBase" id="RU000481"/>
    </source>
</evidence>
<dbReference type="InterPro" id="IPR050596">
    <property type="entry name" value="AspAT/PAT-like"/>
</dbReference>
<dbReference type="GO" id="GO:0008483">
    <property type="term" value="F:transaminase activity"/>
    <property type="evidence" value="ECO:0007669"/>
    <property type="project" value="UniProtKB-KW"/>
</dbReference>
<name>A0A923LJP3_9FIRM</name>
<dbReference type="PANTHER" id="PTHR46383:SF1">
    <property type="entry name" value="ASPARTATE AMINOTRANSFERASE"/>
    <property type="match status" value="1"/>
</dbReference>